<dbReference type="EMBL" id="FZOJ01000041">
    <property type="protein sequence ID" value="SNT10897.1"/>
    <property type="molecule type" value="Genomic_DNA"/>
</dbReference>
<evidence type="ECO:0000313" key="1">
    <source>
        <dbReference type="EMBL" id="SNT10897.1"/>
    </source>
</evidence>
<name>A0A239JY34_9FIRM</name>
<organism evidence="1 2">
    <name type="scientific">Anaerovirgula multivorans</name>
    <dbReference type="NCBI Taxonomy" id="312168"/>
    <lineage>
        <taxon>Bacteria</taxon>
        <taxon>Bacillati</taxon>
        <taxon>Bacillota</taxon>
        <taxon>Clostridia</taxon>
        <taxon>Peptostreptococcales</taxon>
        <taxon>Natronincolaceae</taxon>
        <taxon>Anaerovirgula</taxon>
    </lineage>
</organism>
<sequence>EERAYHLASVDTAEDYARGVRLHWGIESTHWSLDVTFREDANKTRTGNAPQNFALLKRLTLNMVKKDAKKHPKKSLKRRRFIASLHEDYLEYIFSINFGKLQ</sequence>
<keyword evidence="2" id="KW-1185">Reference proteome</keyword>
<proteinExistence type="predicted"/>
<gene>
    <name evidence="1" type="ORF">SAMN05446037_10411</name>
</gene>
<accession>A0A239JY34</accession>
<dbReference type="PANTHER" id="PTHR30298">
    <property type="entry name" value="H REPEAT-ASSOCIATED PREDICTED TRANSPOSASE"/>
    <property type="match status" value="1"/>
</dbReference>
<dbReference type="Proteomes" id="UP000198304">
    <property type="component" value="Unassembled WGS sequence"/>
</dbReference>
<dbReference type="InterPro" id="IPR051698">
    <property type="entry name" value="Transposase_11-like"/>
</dbReference>
<dbReference type="PANTHER" id="PTHR30298:SF0">
    <property type="entry name" value="PROTEIN YBFL-RELATED"/>
    <property type="match status" value="1"/>
</dbReference>
<reference evidence="1 2" key="1">
    <citation type="submission" date="2017-06" db="EMBL/GenBank/DDBJ databases">
        <authorList>
            <person name="Kim H.J."/>
            <person name="Triplett B.A."/>
        </authorList>
    </citation>
    <scope>NUCLEOTIDE SEQUENCE [LARGE SCALE GENOMIC DNA]</scope>
    <source>
        <strain evidence="1 2">SCA</strain>
    </source>
</reference>
<evidence type="ECO:0008006" key="3">
    <source>
        <dbReference type="Google" id="ProtNLM"/>
    </source>
</evidence>
<protein>
    <recommendedName>
        <fullName evidence="3">Transposase DDE domain-containing protein</fullName>
    </recommendedName>
</protein>
<feature type="non-terminal residue" evidence="1">
    <location>
        <position position="1"/>
    </location>
</feature>
<dbReference type="AlphaFoldDB" id="A0A239JY34"/>
<evidence type="ECO:0000313" key="2">
    <source>
        <dbReference type="Proteomes" id="UP000198304"/>
    </source>
</evidence>